<name>A0A9Q5Z7F1_NOSLI</name>
<evidence type="ECO:0000256" key="3">
    <source>
        <dbReference type="ARBA" id="ARBA00022679"/>
    </source>
</evidence>
<gene>
    <name evidence="11" type="ORF">VF08_28185</name>
</gene>
<evidence type="ECO:0000256" key="5">
    <source>
        <dbReference type="ARBA" id="ARBA00022723"/>
    </source>
</evidence>
<keyword evidence="5" id="KW-0479">Metal-binding</keyword>
<dbReference type="InterPro" id="IPR052038">
    <property type="entry name" value="Type-VII_TA_antitoxin"/>
</dbReference>
<keyword evidence="6" id="KW-0547">Nucleotide-binding</keyword>
<keyword evidence="3" id="KW-0808">Transferase</keyword>
<keyword evidence="2" id="KW-1277">Toxin-antitoxin system</keyword>
<dbReference type="PANTHER" id="PTHR33571:SF12">
    <property type="entry name" value="BSL3053 PROTEIN"/>
    <property type="match status" value="1"/>
</dbReference>
<evidence type="ECO:0000256" key="4">
    <source>
        <dbReference type="ARBA" id="ARBA00022695"/>
    </source>
</evidence>
<dbReference type="GO" id="GO:0016779">
    <property type="term" value="F:nucleotidyltransferase activity"/>
    <property type="evidence" value="ECO:0007669"/>
    <property type="project" value="UniProtKB-KW"/>
</dbReference>
<keyword evidence="4" id="KW-0548">Nucleotidyltransferase</keyword>
<comment type="similarity">
    <text evidence="9">Belongs to the MntA antitoxin family.</text>
</comment>
<dbReference type="PANTHER" id="PTHR33571">
    <property type="entry name" value="SSL8005 PROTEIN"/>
    <property type="match status" value="1"/>
</dbReference>
<dbReference type="Pfam" id="PF01909">
    <property type="entry name" value="NTP_transf_2"/>
    <property type="match status" value="1"/>
</dbReference>
<evidence type="ECO:0000259" key="10">
    <source>
        <dbReference type="Pfam" id="PF01909"/>
    </source>
</evidence>
<dbReference type="RefSeq" id="WP_099071154.1">
    <property type="nucleotide sequence ID" value="NZ_LAHD01000110.1"/>
</dbReference>
<dbReference type="Proteomes" id="UP000222310">
    <property type="component" value="Unassembled WGS sequence"/>
</dbReference>
<dbReference type="CDD" id="cd05403">
    <property type="entry name" value="NT_KNTase_like"/>
    <property type="match status" value="1"/>
</dbReference>
<evidence type="ECO:0000256" key="1">
    <source>
        <dbReference type="ARBA" id="ARBA00001946"/>
    </source>
</evidence>
<evidence type="ECO:0000256" key="6">
    <source>
        <dbReference type="ARBA" id="ARBA00022741"/>
    </source>
</evidence>
<evidence type="ECO:0000256" key="7">
    <source>
        <dbReference type="ARBA" id="ARBA00022840"/>
    </source>
</evidence>
<feature type="domain" description="Polymerase nucleotidyl transferase" evidence="10">
    <location>
        <begin position="13"/>
        <end position="94"/>
    </location>
</feature>
<dbReference type="GeneID" id="57094260"/>
<dbReference type="InterPro" id="IPR043519">
    <property type="entry name" value="NT_sf"/>
</dbReference>
<organism evidence="11 12">
    <name type="scientific">Nostoc linckia z8</name>
    <dbReference type="NCBI Taxonomy" id="1628746"/>
    <lineage>
        <taxon>Bacteria</taxon>
        <taxon>Bacillati</taxon>
        <taxon>Cyanobacteriota</taxon>
        <taxon>Cyanophyceae</taxon>
        <taxon>Nostocales</taxon>
        <taxon>Nostocaceae</taxon>
        <taxon>Nostoc</taxon>
    </lineage>
</organism>
<dbReference type="AlphaFoldDB" id="A0A9Q5Z7F1"/>
<proteinExistence type="inferred from homology"/>
<comment type="caution">
    <text evidence="11">The sequence shown here is derived from an EMBL/GenBank/DDBJ whole genome shotgun (WGS) entry which is preliminary data.</text>
</comment>
<evidence type="ECO:0000313" key="12">
    <source>
        <dbReference type="Proteomes" id="UP000222310"/>
    </source>
</evidence>
<protein>
    <submittedName>
        <fullName evidence="11">DNA polymerase subunit beta</fullName>
    </submittedName>
</protein>
<evidence type="ECO:0000256" key="9">
    <source>
        <dbReference type="ARBA" id="ARBA00038276"/>
    </source>
</evidence>
<sequence>MGIKELLLPFREEILKIAAKYGAYNVRVFGSVARGEATPDSDVDFLVELEPGRNLLDRIALMQDLEELLNRKVDVAKPNNLHELIREKVLNEAVTL</sequence>
<accession>A0A9Q5Z7F1</accession>
<reference evidence="11 12" key="1">
    <citation type="submission" date="2015-02" db="EMBL/GenBank/DDBJ databases">
        <title>Nostoc linckia genome annotation.</title>
        <authorList>
            <person name="Zhou Z."/>
        </authorList>
    </citation>
    <scope>NUCLEOTIDE SEQUENCE [LARGE SCALE GENOMIC DNA]</scope>
    <source>
        <strain evidence="12">z8</strain>
    </source>
</reference>
<dbReference type="Gene3D" id="3.30.460.10">
    <property type="entry name" value="Beta Polymerase, domain 2"/>
    <property type="match status" value="1"/>
</dbReference>
<keyword evidence="7" id="KW-0067">ATP-binding</keyword>
<dbReference type="EMBL" id="LAHD01000110">
    <property type="protein sequence ID" value="PHJ97678.1"/>
    <property type="molecule type" value="Genomic_DNA"/>
</dbReference>
<evidence type="ECO:0000256" key="8">
    <source>
        <dbReference type="ARBA" id="ARBA00022842"/>
    </source>
</evidence>
<dbReference type="GO" id="GO:0005524">
    <property type="term" value="F:ATP binding"/>
    <property type="evidence" value="ECO:0007669"/>
    <property type="project" value="UniProtKB-KW"/>
</dbReference>
<evidence type="ECO:0000313" key="11">
    <source>
        <dbReference type="EMBL" id="PHJ97678.1"/>
    </source>
</evidence>
<dbReference type="InterPro" id="IPR002934">
    <property type="entry name" value="Polymerase_NTP_transf_dom"/>
</dbReference>
<keyword evidence="8" id="KW-0460">Magnesium</keyword>
<dbReference type="GO" id="GO:0046872">
    <property type="term" value="F:metal ion binding"/>
    <property type="evidence" value="ECO:0007669"/>
    <property type="project" value="UniProtKB-KW"/>
</dbReference>
<comment type="cofactor">
    <cofactor evidence="1">
        <name>Mg(2+)</name>
        <dbReference type="ChEBI" id="CHEBI:18420"/>
    </cofactor>
</comment>
<dbReference type="SUPFAM" id="SSF81301">
    <property type="entry name" value="Nucleotidyltransferase"/>
    <property type="match status" value="1"/>
</dbReference>
<evidence type="ECO:0000256" key="2">
    <source>
        <dbReference type="ARBA" id="ARBA00022649"/>
    </source>
</evidence>